<organism evidence="3 4">
    <name type="scientific">Halobacillus litoralis</name>
    <dbReference type="NCBI Taxonomy" id="45668"/>
    <lineage>
        <taxon>Bacteria</taxon>
        <taxon>Bacillati</taxon>
        <taxon>Bacillota</taxon>
        <taxon>Bacilli</taxon>
        <taxon>Bacillales</taxon>
        <taxon>Bacillaceae</taxon>
        <taxon>Halobacillus</taxon>
    </lineage>
</organism>
<keyword evidence="1" id="KW-0697">Rotamase</keyword>
<dbReference type="Gene3D" id="3.10.50.40">
    <property type="match status" value="1"/>
</dbReference>
<dbReference type="InterPro" id="IPR050245">
    <property type="entry name" value="PrsA_foldase"/>
</dbReference>
<dbReference type="InterPro" id="IPR046357">
    <property type="entry name" value="PPIase_dom_sf"/>
</dbReference>
<dbReference type="PANTHER" id="PTHR47245:SF2">
    <property type="entry name" value="PEPTIDYL-PROLYL CIS-TRANS ISOMERASE HP_0175-RELATED"/>
    <property type="match status" value="1"/>
</dbReference>
<evidence type="ECO:0000259" key="2">
    <source>
        <dbReference type="PROSITE" id="PS50198"/>
    </source>
</evidence>
<dbReference type="InterPro" id="IPR000297">
    <property type="entry name" value="PPIase_PpiC"/>
</dbReference>
<evidence type="ECO:0000256" key="1">
    <source>
        <dbReference type="PROSITE-ProRule" id="PRU00278"/>
    </source>
</evidence>
<evidence type="ECO:0000313" key="3">
    <source>
        <dbReference type="EMBL" id="MYL20964.1"/>
    </source>
</evidence>
<dbReference type="Pfam" id="PF13624">
    <property type="entry name" value="SurA_N_3"/>
    <property type="match status" value="1"/>
</dbReference>
<dbReference type="Pfam" id="PF13616">
    <property type="entry name" value="Rotamase_3"/>
    <property type="match status" value="1"/>
</dbReference>
<gene>
    <name evidence="3" type="ORF">GLW04_13755</name>
</gene>
<dbReference type="Gene3D" id="1.10.4030.10">
    <property type="entry name" value="Porin chaperone SurA, peptide-binding domain"/>
    <property type="match status" value="1"/>
</dbReference>
<comment type="caution">
    <text evidence="3">The sequence shown here is derived from an EMBL/GenBank/DDBJ whole genome shotgun (WGS) entry which is preliminary data.</text>
</comment>
<protein>
    <submittedName>
        <fullName evidence="3">Foldase</fullName>
    </submittedName>
</protein>
<dbReference type="Proteomes" id="UP000460949">
    <property type="component" value="Unassembled WGS sequence"/>
</dbReference>
<dbReference type="PROSITE" id="PS50198">
    <property type="entry name" value="PPIC_PPIASE_2"/>
    <property type="match status" value="1"/>
</dbReference>
<dbReference type="GO" id="GO:0003755">
    <property type="term" value="F:peptidyl-prolyl cis-trans isomerase activity"/>
    <property type="evidence" value="ECO:0007669"/>
    <property type="project" value="UniProtKB-KW"/>
</dbReference>
<dbReference type="SUPFAM" id="SSF54534">
    <property type="entry name" value="FKBP-like"/>
    <property type="match status" value="1"/>
</dbReference>
<sequence>MNKKILLGGVVAVSAVLLIILSLSMDPKESVASVNGEDIEKEELYDTLVEQYGQETLDTLITNKIVELEKEENDITVSQDAVDEELAVYYEQYGGEEAFQSTLEASGMTIADVEKDIEDYLAVDQLLAERISVTDEEKETYFEENKESYDQPEQVSARHILTETEEEAEEVLTKLEDGEAFEDLVTGYSIDDTTVASGGDLGAFSEGEMVEAFEEAAFSMEVGEVSDIVETEYGYHIIEVTDHTEAQEAVYEEVEEEIGETLYQSKVSEEYNLWMQEKMEEYDIDNSLD</sequence>
<dbReference type="PANTHER" id="PTHR47245">
    <property type="entry name" value="PEPTIDYLPROLYL ISOMERASE"/>
    <property type="match status" value="1"/>
</dbReference>
<keyword evidence="1" id="KW-0413">Isomerase</keyword>
<reference evidence="3 4" key="1">
    <citation type="submission" date="2019-11" db="EMBL/GenBank/DDBJ databases">
        <title>Genome sequences of 17 halophilic strains isolated from different environments.</title>
        <authorList>
            <person name="Furrow R.E."/>
        </authorList>
    </citation>
    <scope>NUCLEOTIDE SEQUENCE [LARGE SCALE GENOMIC DNA]</scope>
    <source>
        <strain evidence="3 4">22511_23_Filter</strain>
    </source>
</reference>
<evidence type="ECO:0000313" key="4">
    <source>
        <dbReference type="Proteomes" id="UP000460949"/>
    </source>
</evidence>
<proteinExistence type="predicted"/>
<dbReference type="RefSeq" id="WP_160838225.1">
    <property type="nucleotide sequence ID" value="NZ_WMET01000003.1"/>
</dbReference>
<feature type="domain" description="PpiC" evidence="2">
    <location>
        <begin position="152"/>
        <end position="242"/>
    </location>
</feature>
<dbReference type="EMBL" id="WMET01000003">
    <property type="protein sequence ID" value="MYL20964.1"/>
    <property type="molecule type" value="Genomic_DNA"/>
</dbReference>
<accession>A0A845E5P6</accession>
<name>A0A845E5P6_9BACI</name>
<dbReference type="AlphaFoldDB" id="A0A845E5P6"/>